<keyword evidence="5" id="KW-0645">Protease</keyword>
<feature type="binding site" evidence="2">
    <location>
        <position position="8"/>
    </location>
    <ligand>
        <name>Zn(2+)</name>
        <dbReference type="ChEBI" id="CHEBI:29105"/>
        <label>2</label>
    </ligand>
</feature>
<sequence length="264" mass="29185">MRVYISADIEGTTGIADWDEARKGHEDYEYFKKQMTAEVKAAVQGALKAGASEIVVRDAHGSARNIDPSSLPEEVRILRGWARDPLMMMQGVDAGFGAVIFTGYHSPSGKALNPLSHTMTGEIFYLKINGELVSEFKLNAMSAAYYGIPIVFVSGDEGIVRIAEQAVPGIVTVSTNRGSGSSVDSIHPLRALKLIEEGVYKALKNLAALPLELPDRFDVEIAYVDHRQAHKLSFFPGVRKMDDRTVMFEETDYFEVLRKLLFLL</sequence>
<dbReference type="EMBL" id="LGGH01000005">
    <property type="protein sequence ID" value="KUK68592.1"/>
    <property type="molecule type" value="Genomic_DNA"/>
</dbReference>
<proteinExistence type="predicted"/>
<keyword evidence="2" id="KW-0862">Zinc</keyword>
<feature type="binding site" evidence="2">
    <location>
        <position position="8"/>
    </location>
    <ligand>
        <name>Zn(2+)</name>
        <dbReference type="ChEBI" id="CHEBI:29105"/>
        <label>1</label>
    </ligand>
</feature>
<dbReference type="InterPro" id="IPR007035">
    <property type="entry name" value="Peptidase_M55"/>
</dbReference>
<feature type="binding site" evidence="2">
    <location>
        <position position="135"/>
    </location>
    <ligand>
        <name>Zn(2+)</name>
        <dbReference type="ChEBI" id="CHEBI:29105"/>
        <label>2</label>
    </ligand>
</feature>
<evidence type="ECO:0000256" key="1">
    <source>
        <dbReference type="PIRSR" id="PIRSR015853-1"/>
    </source>
</evidence>
<dbReference type="GO" id="GO:0046872">
    <property type="term" value="F:metal ion binding"/>
    <property type="evidence" value="ECO:0007669"/>
    <property type="project" value="UniProtKB-KW"/>
</dbReference>
<organism evidence="5 7">
    <name type="scientific">Mesotoga infera</name>
    <dbReference type="NCBI Taxonomy" id="1236046"/>
    <lineage>
        <taxon>Bacteria</taxon>
        <taxon>Thermotogati</taxon>
        <taxon>Thermotogota</taxon>
        <taxon>Thermotogae</taxon>
        <taxon>Kosmotogales</taxon>
        <taxon>Kosmotogaceae</taxon>
        <taxon>Mesotoga</taxon>
    </lineage>
</organism>
<dbReference type="Gene3D" id="3.30.1360.130">
    <property type="entry name" value="Dipeptide transport protein"/>
    <property type="match status" value="1"/>
</dbReference>
<evidence type="ECO:0000256" key="2">
    <source>
        <dbReference type="PIRSR" id="PIRSR015853-2"/>
    </source>
</evidence>
<dbReference type="AlphaFoldDB" id="A0A101I7Q2"/>
<evidence type="ECO:0000313" key="6">
    <source>
        <dbReference type="Proteomes" id="UP000054260"/>
    </source>
</evidence>
<accession>A0A101I7Q2</accession>
<gene>
    <name evidence="3" type="ORF">DIT26_08520</name>
    <name evidence="4" type="ORF">XD86_0065</name>
    <name evidence="5" type="ORF">XE02_0805</name>
</gene>
<feature type="binding site" evidence="2">
    <location>
        <position position="60"/>
    </location>
    <ligand>
        <name>Zn(2+)</name>
        <dbReference type="ChEBI" id="CHEBI:29105"/>
        <label>2</label>
    </ligand>
</feature>
<keyword evidence="2" id="KW-0479">Metal-binding</keyword>
<reference evidence="3 8" key="3">
    <citation type="journal article" date="2018" name="Nat. Biotechnol.">
        <title>A standardized bacterial taxonomy based on genome phylogeny substantially revises the tree of life.</title>
        <authorList>
            <person name="Parks D.H."/>
            <person name="Chuvochina M."/>
            <person name="Waite D.W."/>
            <person name="Rinke C."/>
            <person name="Skarshewski A."/>
            <person name="Chaumeil P.A."/>
            <person name="Hugenholtz P."/>
        </authorList>
    </citation>
    <scope>NUCLEOTIDE SEQUENCE [LARGE SCALE GENOMIC DNA]</scope>
    <source>
        <strain evidence="3">UBA9905</strain>
    </source>
</reference>
<dbReference type="Gene3D" id="3.40.50.10780">
    <property type="entry name" value="Dipeptide transport protein"/>
    <property type="match status" value="1"/>
</dbReference>
<keyword evidence="5" id="KW-0378">Hydrolase</keyword>
<keyword evidence="5" id="KW-0031">Aminopeptidase</keyword>
<dbReference type="CDD" id="cd08770">
    <property type="entry name" value="DAP_dppA_3"/>
    <property type="match status" value="1"/>
</dbReference>
<evidence type="ECO:0000313" key="5">
    <source>
        <dbReference type="EMBL" id="KUK89878.1"/>
    </source>
</evidence>
<dbReference type="InterPro" id="IPR036177">
    <property type="entry name" value="Peptidase_M55_sf"/>
</dbReference>
<feature type="binding site" evidence="2">
    <location>
        <position position="105"/>
    </location>
    <ligand>
        <name>Zn(2+)</name>
        <dbReference type="ChEBI" id="CHEBI:29105"/>
        <label>2</label>
    </ligand>
</feature>
<evidence type="ECO:0000313" key="8">
    <source>
        <dbReference type="Proteomes" id="UP000264215"/>
    </source>
</evidence>
<dbReference type="Proteomes" id="UP000264215">
    <property type="component" value="Unassembled WGS sequence"/>
</dbReference>
<evidence type="ECO:0000313" key="3">
    <source>
        <dbReference type="EMBL" id="HCO70595.1"/>
    </source>
</evidence>
<comment type="caution">
    <text evidence="5">The sequence shown here is derived from an EMBL/GenBank/DDBJ whole genome shotgun (WGS) entry which is preliminary data.</text>
</comment>
<reference evidence="6 7" key="2">
    <citation type="journal article" date="2015" name="MBio">
        <title>Genome-Resolved Metagenomic Analysis Reveals Roles for Candidate Phyla and Other Microbial Community Members in Biogeochemical Transformations in Oil Reservoirs.</title>
        <authorList>
            <person name="Hu P."/>
            <person name="Tom L."/>
            <person name="Singh A."/>
            <person name="Thomas B.C."/>
            <person name="Baker B.J."/>
            <person name="Piceno Y.M."/>
            <person name="Andersen G.L."/>
            <person name="Banfield J.F."/>
        </authorList>
    </citation>
    <scope>NUCLEOTIDE SEQUENCE [LARGE SCALE GENOMIC DNA]</scope>
</reference>
<feature type="binding site" evidence="2">
    <location>
        <position position="10"/>
    </location>
    <ligand>
        <name>Zn(2+)</name>
        <dbReference type="ChEBI" id="CHEBI:29105"/>
        <label>1</label>
    </ligand>
</feature>
<evidence type="ECO:0000313" key="7">
    <source>
        <dbReference type="Proteomes" id="UP000055014"/>
    </source>
</evidence>
<name>A0A101I7Q2_9BACT</name>
<dbReference type="GO" id="GO:0004177">
    <property type="term" value="F:aminopeptidase activity"/>
    <property type="evidence" value="ECO:0007669"/>
    <property type="project" value="UniProtKB-KW"/>
</dbReference>
<dbReference type="PATRIC" id="fig|1236046.5.peg.411"/>
<evidence type="ECO:0000313" key="4">
    <source>
        <dbReference type="EMBL" id="KUK68592.1"/>
    </source>
</evidence>
<feature type="active site" description="Nucleophile" evidence="1">
    <location>
        <position position="117"/>
    </location>
</feature>
<reference evidence="5" key="1">
    <citation type="journal article" date="2015" name="MBio">
        <title>Genome-resolved metagenomic analysis reveals roles for candidate phyla and other microbial community members in biogeochemical transformations in oil reservoirs.</title>
        <authorList>
            <person name="Hu P."/>
            <person name="Tom L."/>
            <person name="Singh A."/>
            <person name="Thomas B.C."/>
            <person name="Baker B.J."/>
            <person name="Piceno Y.M."/>
            <person name="Andersen G.L."/>
            <person name="Banfield J.F."/>
        </authorList>
    </citation>
    <scope>NUCLEOTIDE SEQUENCE [LARGE SCALE GENOMIC DNA]</scope>
    <source>
        <strain evidence="4">46_47</strain>
        <strain evidence="5">46_70</strain>
    </source>
</reference>
<dbReference type="EMBL" id="LGGW01000063">
    <property type="protein sequence ID" value="KUK89878.1"/>
    <property type="molecule type" value="Genomic_DNA"/>
</dbReference>
<dbReference type="InterPro" id="IPR027476">
    <property type="entry name" value="DppA_N"/>
</dbReference>
<dbReference type="SUPFAM" id="SSF63992">
    <property type="entry name" value="Dipeptide transport protein"/>
    <property type="match status" value="1"/>
</dbReference>
<dbReference type="EMBL" id="DQBS01000190">
    <property type="protein sequence ID" value="HCO70595.1"/>
    <property type="molecule type" value="Genomic_DNA"/>
</dbReference>
<dbReference type="Proteomes" id="UP000054260">
    <property type="component" value="Unassembled WGS sequence"/>
</dbReference>
<dbReference type="PIRSF" id="PIRSF015853">
    <property type="entry name" value="Pep_DppA"/>
    <property type="match status" value="1"/>
</dbReference>
<protein>
    <submittedName>
        <fullName evidence="5">D-aminopeptidase</fullName>
    </submittedName>
    <submittedName>
        <fullName evidence="3">Peptidase M55</fullName>
    </submittedName>
</protein>
<dbReference type="Proteomes" id="UP000055014">
    <property type="component" value="Unassembled WGS sequence"/>
</dbReference>
<dbReference type="Pfam" id="PF04951">
    <property type="entry name" value="Peptidase_M55"/>
    <property type="match status" value="1"/>
</dbReference>